<accession>A0A3G9GJ39</accession>
<keyword evidence="3" id="KW-1185">Reference proteome</keyword>
<dbReference type="Proteomes" id="UP000198290">
    <property type="component" value="Chromosome"/>
</dbReference>
<dbReference type="KEGG" id="amah:DLM_3820"/>
<organism evidence="2 3">
    <name type="scientific">Aquitalea magnusonii</name>
    <dbReference type="NCBI Taxonomy" id="332411"/>
    <lineage>
        <taxon>Bacteria</taxon>
        <taxon>Pseudomonadati</taxon>
        <taxon>Pseudomonadota</taxon>
        <taxon>Betaproteobacteria</taxon>
        <taxon>Neisseriales</taxon>
        <taxon>Chromobacteriaceae</taxon>
        <taxon>Aquitalea</taxon>
    </lineage>
</organism>
<feature type="domain" description="Type IV pilin Tt1218-like" evidence="1">
    <location>
        <begin position="20"/>
        <end position="88"/>
    </location>
</feature>
<reference evidence="2 3" key="2">
    <citation type="journal article" date="2017" name="Genome Announc.">
        <title>Draft genome sequence of Aquitalea magnusonii strain H3, a plant growth-promoting bacterium of duckweed Lemna minor.</title>
        <authorList>
            <person name="Ishizawa H."/>
            <person name="Kuroda M."/>
            <person name="Ike M."/>
        </authorList>
    </citation>
    <scope>NUCLEOTIDE SEQUENCE [LARGE SCALE GENOMIC DNA]</scope>
    <source>
        <strain evidence="2 3">H3</strain>
    </source>
</reference>
<evidence type="ECO:0000313" key="3">
    <source>
        <dbReference type="Proteomes" id="UP000198290"/>
    </source>
</evidence>
<dbReference type="Pfam" id="PF22150">
    <property type="entry name" value="Tt1218-like"/>
    <property type="match status" value="1"/>
</dbReference>
<dbReference type="RefSeq" id="WP_231960282.1">
    <property type="nucleotide sequence ID" value="NZ_AP018823.1"/>
</dbReference>
<dbReference type="InterPro" id="IPR013362">
    <property type="entry name" value="Pilus_4_PilV"/>
</dbReference>
<dbReference type="Gene3D" id="3.30.700.10">
    <property type="entry name" value="Glycoprotein, Type 4 Pilin"/>
    <property type="match status" value="1"/>
</dbReference>
<sequence length="147" mass="15281">MIEVLVVLVIVAIGLLGVAALQLNNLRYSSSSSGRQQAALVAEQLADRMRANPNADYSTASGSYSGNCYSATTNCPSTTATNRAAFDLSEIQTIAASSGLTNPTVSVSKVSSGSVVFGYQVQVRWQERATSVASQVATASMSVLVKP</sequence>
<evidence type="ECO:0000313" key="2">
    <source>
        <dbReference type="EMBL" id="BBF87404.1"/>
    </source>
</evidence>
<name>A0A3G9GJ39_9NEIS</name>
<gene>
    <name evidence="2" type="ORF">DLM_3820</name>
</gene>
<protein>
    <recommendedName>
        <fullName evidence="1">Type IV pilin Tt1218-like domain-containing protein</fullName>
    </recommendedName>
</protein>
<proteinExistence type="predicted"/>
<dbReference type="InterPro" id="IPR054402">
    <property type="entry name" value="Tt1218-like_dom"/>
</dbReference>
<reference evidence="3" key="1">
    <citation type="journal article" date="2017" name="Biotechnol. Biofuels">
        <title>Evaluation of environmental bacterial communities as a factor affecting the growth of duckweed Lemna minor.</title>
        <authorList>
            <person name="Ishizawa H."/>
            <person name="Kuroda M."/>
            <person name="Morikawa M."/>
            <person name="Ike M."/>
        </authorList>
    </citation>
    <scope>NUCLEOTIDE SEQUENCE [LARGE SCALE GENOMIC DNA]</scope>
    <source>
        <strain evidence="3">H3</strain>
    </source>
</reference>
<dbReference type="EMBL" id="AP018823">
    <property type="protein sequence ID" value="BBF87404.1"/>
    <property type="molecule type" value="Genomic_DNA"/>
</dbReference>
<dbReference type="NCBIfam" id="TIGR02523">
    <property type="entry name" value="type_IV_pilV"/>
    <property type="match status" value="1"/>
</dbReference>
<evidence type="ECO:0000259" key="1">
    <source>
        <dbReference type="Pfam" id="PF22150"/>
    </source>
</evidence>
<dbReference type="AlphaFoldDB" id="A0A3G9GJ39"/>
<reference evidence="3" key="3">
    <citation type="journal article" date="2017" name="Plant Physiol. Biochem.">
        <title>Differential oxidative and antioxidative response of duckweed Lemna minor toward plant growth promoting/inhibiting bacteria.</title>
        <authorList>
            <person name="Ishizawa H."/>
            <person name="Kuroda M."/>
            <person name="Morikawa M."/>
            <person name="Ike M."/>
        </authorList>
    </citation>
    <scope>NUCLEOTIDE SEQUENCE [LARGE SCALE GENOMIC DNA]</scope>
    <source>
        <strain evidence="3">H3</strain>
    </source>
</reference>